<gene>
    <name evidence="11" type="ORF">UT12_C0011G0039</name>
</gene>
<feature type="binding site" evidence="8">
    <location>
        <position position="258"/>
    </location>
    <ligand>
        <name>substrate</name>
    </ligand>
</feature>
<evidence type="ECO:0000256" key="7">
    <source>
        <dbReference type="PIRSR" id="PIRSR618044-1"/>
    </source>
</evidence>
<evidence type="ECO:0000256" key="1">
    <source>
        <dbReference type="ARBA" id="ARBA00007164"/>
    </source>
</evidence>
<organism evidence="11 12">
    <name type="scientific">Candidatus Curtissbacteria bacterium GW2011_GWC2_38_9</name>
    <dbReference type="NCBI Taxonomy" id="1618414"/>
    <lineage>
        <taxon>Bacteria</taxon>
        <taxon>Candidatus Curtissiibacteriota</taxon>
    </lineage>
</organism>
<keyword evidence="2" id="KW-0732">Signal</keyword>
<dbReference type="Proteomes" id="UP000034893">
    <property type="component" value="Unassembled WGS sequence"/>
</dbReference>
<reference evidence="11 12" key="1">
    <citation type="journal article" date="2015" name="Nature">
        <title>rRNA introns, odd ribosomes, and small enigmatic genomes across a large radiation of phyla.</title>
        <authorList>
            <person name="Brown C.T."/>
            <person name="Hug L.A."/>
            <person name="Thomas B.C."/>
            <person name="Sharon I."/>
            <person name="Castelle C.J."/>
            <person name="Singh A."/>
            <person name="Wilkins M.J."/>
            <person name="Williams K.H."/>
            <person name="Banfield J.F."/>
        </authorList>
    </citation>
    <scope>NUCLEOTIDE SEQUENCE [LARGE SCALE GENOMIC DNA]</scope>
</reference>
<dbReference type="GO" id="GO:0009002">
    <property type="term" value="F:serine-type D-Ala-D-Ala carboxypeptidase activity"/>
    <property type="evidence" value="ECO:0007669"/>
    <property type="project" value="InterPro"/>
</dbReference>
<keyword evidence="11" id="KW-0645">Protease</keyword>
<comment type="similarity">
    <text evidence="1 9">Belongs to the peptidase S11 family.</text>
</comment>
<keyword evidence="5" id="KW-0573">Peptidoglycan synthesis</keyword>
<feature type="active site" evidence="7">
    <location>
        <position position="148"/>
    </location>
</feature>
<evidence type="ECO:0000256" key="6">
    <source>
        <dbReference type="ARBA" id="ARBA00023316"/>
    </source>
</evidence>
<proteinExistence type="inferred from homology"/>
<evidence type="ECO:0000313" key="12">
    <source>
        <dbReference type="Proteomes" id="UP000034893"/>
    </source>
</evidence>
<dbReference type="InterPro" id="IPR001967">
    <property type="entry name" value="Peptidase_S11_N"/>
</dbReference>
<keyword evidence="11" id="KW-0121">Carboxypeptidase</keyword>
<evidence type="ECO:0000256" key="8">
    <source>
        <dbReference type="PIRSR" id="PIRSR618044-2"/>
    </source>
</evidence>
<evidence type="ECO:0000259" key="10">
    <source>
        <dbReference type="Pfam" id="PF00768"/>
    </source>
</evidence>
<accession>A0A0G0LC79</accession>
<dbReference type="InterPro" id="IPR012338">
    <property type="entry name" value="Beta-lactam/transpept-like"/>
</dbReference>
<comment type="caution">
    <text evidence="11">The sequence shown here is derived from an EMBL/GenBank/DDBJ whole genome shotgun (WGS) entry which is preliminary data.</text>
</comment>
<evidence type="ECO:0000313" key="11">
    <source>
        <dbReference type="EMBL" id="KKQ89583.1"/>
    </source>
</evidence>
<dbReference type="GO" id="GO:0006508">
    <property type="term" value="P:proteolysis"/>
    <property type="evidence" value="ECO:0007669"/>
    <property type="project" value="InterPro"/>
</dbReference>
<dbReference type="PATRIC" id="fig|1618414.3.peg.377"/>
<feature type="active site" description="Acyl-ester intermediate" evidence="7">
    <location>
        <position position="93"/>
    </location>
</feature>
<protein>
    <submittedName>
        <fullName evidence="11">D-alanyl-D-alanine carboxypeptidase</fullName>
    </submittedName>
</protein>
<dbReference type="GO" id="GO:0009252">
    <property type="term" value="P:peptidoglycan biosynthetic process"/>
    <property type="evidence" value="ECO:0007669"/>
    <property type="project" value="UniProtKB-KW"/>
</dbReference>
<dbReference type="Pfam" id="PF00768">
    <property type="entry name" value="Peptidase_S11"/>
    <property type="match status" value="1"/>
</dbReference>
<dbReference type="PRINTS" id="PR00725">
    <property type="entry name" value="DADACBPTASE1"/>
</dbReference>
<keyword evidence="6" id="KW-0961">Cell wall biogenesis/degradation</keyword>
<dbReference type="AlphaFoldDB" id="A0A0G0LC79"/>
<dbReference type="Gene3D" id="3.40.710.10">
    <property type="entry name" value="DD-peptidase/beta-lactamase superfamily"/>
    <property type="match status" value="1"/>
</dbReference>
<evidence type="ECO:0000256" key="4">
    <source>
        <dbReference type="ARBA" id="ARBA00022960"/>
    </source>
</evidence>
<evidence type="ECO:0000256" key="2">
    <source>
        <dbReference type="ARBA" id="ARBA00022729"/>
    </source>
</evidence>
<feature type="domain" description="Peptidase S11 D-alanyl-D-alanine carboxypeptidase A N-terminal" evidence="10">
    <location>
        <begin position="63"/>
        <end position="288"/>
    </location>
</feature>
<evidence type="ECO:0000256" key="3">
    <source>
        <dbReference type="ARBA" id="ARBA00022801"/>
    </source>
</evidence>
<sequence length="316" mass="34966">MGRLFAVIFLIVIFVGGFFLLKQKDLSVVSPIPKVFGIVKSPIVNKWFPKKDLFSRTDSINLSLSAKSALLVDFDNAQIIYAKNENEKLPIASTAKIMTALIALDNANLVDSFLVSEKAAKIGENSMGLTIGEKLTLEELLYGLMLVSGNDAAITIAEGTAGSEDKFVDLMNEKVRALGLKNTRFVNASGLDEDDKEQYSSAYDLSVIAHYVWENYPKFRQITSTFNKYIEANSNHKAFDLYNDTNLLTTYPGVRGIKPGFTWEAGLCLVTYAENDGKKLLAVILGSDDRRGEMKELLDYGFSYSGIKIEHPALDL</sequence>
<evidence type="ECO:0000256" key="5">
    <source>
        <dbReference type="ARBA" id="ARBA00022984"/>
    </source>
</evidence>
<dbReference type="SUPFAM" id="SSF56601">
    <property type="entry name" value="beta-lactamase/transpeptidase-like"/>
    <property type="match status" value="1"/>
</dbReference>
<evidence type="ECO:0000256" key="9">
    <source>
        <dbReference type="RuleBase" id="RU004016"/>
    </source>
</evidence>
<dbReference type="InterPro" id="IPR018044">
    <property type="entry name" value="Peptidase_S11"/>
</dbReference>
<name>A0A0G0LC79_9BACT</name>
<feature type="active site" description="Proton acceptor" evidence="7">
    <location>
        <position position="96"/>
    </location>
</feature>
<keyword evidence="4" id="KW-0133">Cell shape</keyword>
<dbReference type="PANTHER" id="PTHR21581">
    <property type="entry name" value="D-ALANYL-D-ALANINE CARBOXYPEPTIDASE"/>
    <property type="match status" value="1"/>
</dbReference>
<dbReference type="GO" id="GO:0008360">
    <property type="term" value="P:regulation of cell shape"/>
    <property type="evidence" value="ECO:0007669"/>
    <property type="project" value="UniProtKB-KW"/>
</dbReference>
<dbReference type="GO" id="GO:0071555">
    <property type="term" value="P:cell wall organization"/>
    <property type="evidence" value="ECO:0007669"/>
    <property type="project" value="UniProtKB-KW"/>
</dbReference>
<keyword evidence="3" id="KW-0378">Hydrolase</keyword>
<dbReference type="EMBL" id="LBVP01000011">
    <property type="protein sequence ID" value="KKQ89583.1"/>
    <property type="molecule type" value="Genomic_DNA"/>
</dbReference>
<dbReference type="PANTHER" id="PTHR21581:SF33">
    <property type="entry name" value="D-ALANYL-D-ALANINE CARBOXYPEPTIDASE DACB"/>
    <property type="match status" value="1"/>
</dbReference>